<dbReference type="AlphaFoldDB" id="A0A5D0WWB0"/>
<sequence>MIQEIIDTLEIRLVEERDYLRVLEILNESIAARKFTAQLSPATMEMRKDWFIHHSAPRHPMYVAEVDGKVVGWVTLTEFRAGREGFRFTSEISYYLDSHFHRQGIGSMLMQRAIEAAREIGFKNLVAVVFDTNISSRKLVKKHGFRLWGHMPEAVDIDGNLIGCDYWGLKIEK</sequence>
<dbReference type="InterPro" id="IPR016181">
    <property type="entry name" value="Acyl_CoA_acyltransferase"/>
</dbReference>
<dbReference type="InterPro" id="IPR000182">
    <property type="entry name" value="GNAT_dom"/>
</dbReference>
<dbReference type="PANTHER" id="PTHR43072:SF23">
    <property type="entry name" value="UPF0039 PROTEIN C11D3.02C"/>
    <property type="match status" value="1"/>
</dbReference>
<evidence type="ECO:0000256" key="1">
    <source>
        <dbReference type="ARBA" id="ARBA00022679"/>
    </source>
</evidence>
<gene>
    <name evidence="4" type="ORF">FXB42_03365</name>
</gene>
<evidence type="ECO:0000256" key="2">
    <source>
        <dbReference type="ARBA" id="ARBA00023315"/>
    </source>
</evidence>
<dbReference type="Gene3D" id="3.40.630.30">
    <property type="match status" value="1"/>
</dbReference>
<dbReference type="SUPFAM" id="SSF55729">
    <property type="entry name" value="Acyl-CoA N-acyltransferases (Nat)"/>
    <property type="match status" value="1"/>
</dbReference>
<reference evidence="4 5" key="1">
    <citation type="submission" date="2019-08" db="EMBL/GenBank/DDBJ databases">
        <title>Isolation and enrichment of carboxydotrophic bacteria from anaerobic sludge for the production of bio-based chemicals from syngas.</title>
        <authorList>
            <person name="Antares A.L."/>
            <person name="Moreira J."/>
            <person name="Diender M."/>
            <person name="Parshina S.N."/>
            <person name="Stams A.J.M."/>
            <person name="Alves M."/>
            <person name="Alves J.I."/>
            <person name="Sousa D.Z."/>
        </authorList>
    </citation>
    <scope>NUCLEOTIDE SEQUENCE [LARGE SCALE GENOMIC DNA]</scope>
    <source>
        <strain evidence="4 5">JM</strain>
    </source>
</reference>
<protein>
    <submittedName>
        <fullName evidence="4">N-acetyltransferase</fullName>
    </submittedName>
</protein>
<dbReference type="Proteomes" id="UP000322619">
    <property type="component" value="Unassembled WGS sequence"/>
</dbReference>
<dbReference type="GO" id="GO:0016747">
    <property type="term" value="F:acyltransferase activity, transferring groups other than amino-acyl groups"/>
    <property type="evidence" value="ECO:0007669"/>
    <property type="project" value="InterPro"/>
</dbReference>
<dbReference type="EMBL" id="VSLA01000003">
    <property type="protein sequence ID" value="TYC87921.1"/>
    <property type="molecule type" value="Genomic_DNA"/>
</dbReference>
<dbReference type="OrthoDB" id="9798006at2"/>
<name>A0A5D0WWB0_9FIRM</name>
<proteinExistence type="predicted"/>
<feature type="domain" description="N-acetyltransferase" evidence="3">
    <location>
        <begin position="9"/>
        <end position="172"/>
    </location>
</feature>
<evidence type="ECO:0000259" key="3">
    <source>
        <dbReference type="PROSITE" id="PS51186"/>
    </source>
</evidence>
<keyword evidence="2" id="KW-0012">Acyltransferase</keyword>
<comment type="caution">
    <text evidence="4">The sequence shown here is derived from an EMBL/GenBank/DDBJ whole genome shotgun (WGS) entry which is preliminary data.</text>
</comment>
<keyword evidence="1 4" id="KW-0808">Transferase</keyword>
<organism evidence="4 5">
    <name type="scientific">Acetobacterium wieringae</name>
    <dbReference type="NCBI Taxonomy" id="52694"/>
    <lineage>
        <taxon>Bacteria</taxon>
        <taxon>Bacillati</taxon>
        <taxon>Bacillota</taxon>
        <taxon>Clostridia</taxon>
        <taxon>Eubacteriales</taxon>
        <taxon>Eubacteriaceae</taxon>
        <taxon>Acetobacterium</taxon>
    </lineage>
</organism>
<dbReference type="PANTHER" id="PTHR43072">
    <property type="entry name" value="N-ACETYLTRANSFERASE"/>
    <property type="match status" value="1"/>
</dbReference>
<accession>A0A5D0WWB0</accession>
<dbReference type="PROSITE" id="PS51186">
    <property type="entry name" value="GNAT"/>
    <property type="match status" value="1"/>
</dbReference>
<dbReference type="Pfam" id="PF00583">
    <property type="entry name" value="Acetyltransf_1"/>
    <property type="match status" value="1"/>
</dbReference>
<evidence type="ECO:0000313" key="4">
    <source>
        <dbReference type="EMBL" id="TYC87921.1"/>
    </source>
</evidence>
<dbReference type="CDD" id="cd04301">
    <property type="entry name" value="NAT_SF"/>
    <property type="match status" value="1"/>
</dbReference>
<evidence type="ECO:0000313" key="5">
    <source>
        <dbReference type="Proteomes" id="UP000322619"/>
    </source>
</evidence>